<organism evidence="1 2">
    <name type="scientific">Ajellomyces capsulatus (strain H88)</name>
    <name type="common">Darling's disease fungus</name>
    <name type="synonym">Histoplasma capsulatum</name>
    <dbReference type="NCBI Taxonomy" id="544711"/>
    <lineage>
        <taxon>Eukaryota</taxon>
        <taxon>Fungi</taxon>
        <taxon>Dikarya</taxon>
        <taxon>Ascomycota</taxon>
        <taxon>Pezizomycotina</taxon>
        <taxon>Eurotiomycetes</taxon>
        <taxon>Eurotiomycetidae</taxon>
        <taxon>Onygenales</taxon>
        <taxon>Ajellomycetaceae</taxon>
        <taxon>Histoplasma</taxon>
    </lineage>
</organism>
<accession>A0A8A1LQ39</accession>
<dbReference type="AlphaFoldDB" id="A0A8A1LQ39"/>
<proteinExistence type="predicted"/>
<dbReference type="VEuPathDB" id="FungiDB:I7I53_02120"/>
<dbReference type="Proteomes" id="UP000663419">
    <property type="component" value="Chromosome 3"/>
</dbReference>
<dbReference type="EMBL" id="CP069104">
    <property type="protein sequence ID" value="QSS54544.1"/>
    <property type="molecule type" value="Genomic_DNA"/>
</dbReference>
<evidence type="ECO:0000313" key="1">
    <source>
        <dbReference type="EMBL" id="QSS54544.1"/>
    </source>
</evidence>
<gene>
    <name evidence="1" type="ORF">I7I53_02120</name>
</gene>
<evidence type="ECO:0000313" key="2">
    <source>
        <dbReference type="Proteomes" id="UP000663419"/>
    </source>
</evidence>
<sequence length="124" mass="13817">MTKDRLELDLPWTSCFKHHPFLPKLLSTQHLQHVNDHEPGPSSGSVMGVWREAGSYFYRPSYQCSLRVNIVLTRTIKVSSFTTGAFNICSSVPFGDGSVRFLGSLISPPPHSALEPSSLRNDSR</sequence>
<protein>
    <submittedName>
        <fullName evidence="1">Uncharacterized protein</fullName>
    </submittedName>
</protein>
<name>A0A8A1LQ39_AJEC8</name>
<reference evidence="1" key="1">
    <citation type="submission" date="2021-01" db="EMBL/GenBank/DDBJ databases">
        <title>Chromosome-level genome assembly of a human fungal pathogen reveals clustering of transcriptionally co-regulated genes.</title>
        <authorList>
            <person name="Voorhies M."/>
            <person name="Cohen S."/>
            <person name="Shea T.P."/>
            <person name="Petrus S."/>
            <person name="Munoz J.F."/>
            <person name="Poplawski S."/>
            <person name="Goldman W.E."/>
            <person name="Michael T."/>
            <person name="Cuomo C.A."/>
            <person name="Sil A."/>
            <person name="Beyhan S."/>
        </authorList>
    </citation>
    <scope>NUCLEOTIDE SEQUENCE</scope>
    <source>
        <strain evidence="1">H88</strain>
    </source>
</reference>